<dbReference type="Pfam" id="PF05572">
    <property type="entry name" value="Peptidase_M43"/>
    <property type="match status" value="1"/>
</dbReference>
<feature type="signal peptide" evidence="9">
    <location>
        <begin position="1"/>
        <end position="20"/>
    </location>
</feature>
<keyword evidence="2" id="KW-0645">Protease</keyword>
<keyword evidence="5" id="KW-0378">Hydrolase</keyword>
<keyword evidence="6" id="KW-0862">Zinc</keyword>
<comment type="similarity">
    <text evidence="1">Belongs to the peptidase M43B family.</text>
</comment>
<evidence type="ECO:0000313" key="12">
    <source>
        <dbReference type="EMBL" id="MBC5835841.1"/>
    </source>
</evidence>
<dbReference type="EMBL" id="JACRUN010000008">
    <property type="protein sequence ID" value="MBC5835841.1"/>
    <property type="molecule type" value="Genomic_DNA"/>
</dbReference>
<feature type="domain" description="Secretion system C-terminal sorting" evidence="11">
    <location>
        <begin position="609"/>
        <end position="678"/>
    </location>
</feature>
<dbReference type="SUPFAM" id="SSF55486">
    <property type="entry name" value="Metalloproteases ('zincins'), catalytic domain"/>
    <property type="match status" value="1"/>
</dbReference>
<dbReference type="NCBIfam" id="TIGR04183">
    <property type="entry name" value="Por_Secre_tail"/>
    <property type="match status" value="1"/>
</dbReference>
<organism evidence="12 13">
    <name type="scientific">Flavobacterium bernardetii</name>
    <dbReference type="NCBI Taxonomy" id="2813823"/>
    <lineage>
        <taxon>Bacteria</taxon>
        <taxon>Pseudomonadati</taxon>
        <taxon>Bacteroidota</taxon>
        <taxon>Flavobacteriia</taxon>
        <taxon>Flavobacteriales</taxon>
        <taxon>Flavobacteriaceae</taxon>
        <taxon>Flavobacterium</taxon>
    </lineage>
</organism>
<evidence type="ECO:0000256" key="5">
    <source>
        <dbReference type="ARBA" id="ARBA00022801"/>
    </source>
</evidence>
<keyword evidence="8" id="KW-1015">Disulfide bond</keyword>
<dbReference type="Gene3D" id="3.40.390.10">
    <property type="entry name" value="Collagenase (Catalytic Domain)"/>
    <property type="match status" value="1"/>
</dbReference>
<sequence>MKKITLILSLFICFSSVVFAQNKSGDRTVFGKKVDPKNITPSGHIRCATTEYEQYLREQYPKMESVEQFENWMAQKIEEQKAIQEVASQSGGIIYIPVVVHVIHNGDAYGTNENITDEQVQSQITVMNQDFRKMSGTPGFNSNPVGADTQIEFVLAKVDPNGNPTNGINRINLCENSWSTADIDAIVKPTTIWDATQYMNMWSVNFTDGTLLGYAQFPFASTLSGLTMAVNTANTDGVVAGYRFFGSSALTTGAFQAPFDRGRTMTHEVGHFVGLRHIWGDDACSGTTNVATNEDFVADTPAAGGPNGGCPAGTNSCPSVPLNDMIENYMDYTDDTCMNIFTTGQKTRITTVMNNSPRRSSLKTSTKDIAIPLFANDGEVKIEAYCTSGASNPCTPANQHQVYLYNRGTANLTSATINYNVNGGANTPVNWTGNLAPNKYALVSFSTVQNTGTLNVSIASANGGADQRATNNTSSKTFTFSAPTVPTNYEYTNFTYTLQGDRFGAETTWNLKNAAGTVLYSGGPYTNLAAGQTPAPIVQNWPLPVNGCYTFTILDSYGDGIDPGTYSITTNSGAVTIVAGGVFTTNEVTSFTNNSLSSQSFDLFDTISLYPNPAKEMVTISVPQGLDVNGKFDLYNAIGQKITSKKVSSQNDLIINTNNYQVGMYFINLTIGEYSKTLRFIKE</sequence>
<proteinExistence type="inferred from homology"/>
<dbReference type="InterPro" id="IPR024079">
    <property type="entry name" value="MetalloPept_cat_dom_sf"/>
</dbReference>
<evidence type="ECO:0000256" key="7">
    <source>
        <dbReference type="ARBA" id="ARBA00023049"/>
    </source>
</evidence>
<reference evidence="12 13" key="1">
    <citation type="submission" date="2020-08" db="EMBL/GenBank/DDBJ databases">
        <title>Description of novel Flavobacterium F-408 isolate.</title>
        <authorList>
            <person name="Saticioglu I.B."/>
            <person name="Duman M."/>
            <person name="Altun S."/>
        </authorList>
    </citation>
    <scope>NUCLEOTIDE SEQUENCE [LARGE SCALE GENOMIC DNA]</scope>
    <source>
        <strain evidence="12 13">F-408</strain>
    </source>
</reference>
<evidence type="ECO:0000256" key="8">
    <source>
        <dbReference type="ARBA" id="ARBA00023157"/>
    </source>
</evidence>
<keyword evidence="3" id="KW-0479">Metal-binding</keyword>
<evidence type="ECO:0000256" key="1">
    <source>
        <dbReference type="ARBA" id="ARBA00008721"/>
    </source>
</evidence>
<keyword evidence="7" id="KW-0482">Metalloprotease</keyword>
<comment type="caution">
    <text evidence="12">The sequence shown here is derived from an EMBL/GenBank/DDBJ whole genome shotgun (WGS) entry which is preliminary data.</text>
</comment>
<dbReference type="InterPro" id="IPR026444">
    <property type="entry name" value="Secre_tail"/>
</dbReference>
<feature type="chain" id="PRO_5046580258" evidence="9">
    <location>
        <begin position="21"/>
        <end position="683"/>
    </location>
</feature>
<evidence type="ECO:0000313" key="13">
    <source>
        <dbReference type="Proteomes" id="UP000605990"/>
    </source>
</evidence>
<gene>
    <name evidence="12" type="ORF">H8R27_13175</name>
</gene>
<evidence type="ECO:0000256" key="2">
    <source>
        <dbReference type="ARBA" id="ARBA00022670"/>
    </source>
</evidence>
<keyword evidence="13" id="KW-1185">Reference proteome</keyword>
<evidence type="ECO:0000259" key="11">
    <source>
        <dbReference type="Pfam" id="PF18962"/>
    </source>
</evidence>
<protein>
    <submittedName>
        <fullName evidence="12">T9SS type A sorting domain-containing protein</fullName>
    </submittedName>
</protein>
<evidence type="ECO:0000259" key="10">
    <source>
        <dbReference type="Pfam" id="PF05572"/>
    </source>
</evidence>
<dbReference type="InterPro" id="IPR008754">
    <property type="entry name" value="Peptidase_M43"/>
</dbReference>
<accession>A0ABR7J1C1</accession>
<evidence type="ECO:0000256" key="3">
    <source>
        <dbReference type="ARBA" id="ARBA00022723"/>
    </source>
</evidence>
<keyword evidence="4 9" id="KW-0732">Signal</keyword>
<dbReference type="PANTHER" id="PTHR47466:SF1">
    <property type="entry name" value="METALLOPROTEASE MEP1 (AFU_ORTHOLOGUE AFUA_1G07730)-RELATED"/>
    <property type="match status" value="1"/>
</dbReference>
<name>A0ABR7J1C1_9FLAO</name>
<dbReference type="Pfam" id="PF18962">
    <property type="entry name" value="Por_Secre_tail"/>
    <property type="match status" value="1"/>
</dbReference>
<dbReference type="RefSeq" id="WP_166125586.1">
    <property type="nucleotide sequence ID" value="NZ_JAANOQ010000002.1"/>
</dbReference>
<evidence type="ECO:0000256" key="4">
    <source>
        <dbReference type="ARBA" id="ARBA00022729"/>
    </source>
</evidence>
<dbReference type="PANTHER" id="PTHR47466">
    <property type="match status" value="1"/>
</dbReference>
<evidence type="ECO:0000256" key="6">
    <source>
        <dbReference type="ARBA" id="ARBA00022833"/>
    </source>
</evidence>
<evidence type="ECO:0000256" key="9">
    <source>
        <dbReference type="SAM" id="SignalP"/>
    </source>
</evidence>
<dbReference type="Proteomes" id="UP000605990">
    <property type="component" value="Unassembled WGS sequence"/>
</dbReference>
<feature type="domain" description="Peptidase M43 pregnancy-associated plasma-A" evidence="10">
    <location>
        <begin position="191"/>
        <end position="353"/>
    </location>
</feature>
<dbReference type="CDD" id="cd04275">
    <property type="entry name" value="ZnMc_pappalysin_like"/>
    <property type="match status" value="1"/>
</dbReference>